<reference evidence="3 4" key="1">
    <citation type="submission" date="2024-01" db="EMBL/GenBank/DDBJ databases">
        <title>Comparative genomics of Cryptococcus and Kwoniella reveals pathogenesis evolution and contrasting modes of karyotype evolution via chromosome fusion or intercentromeric recombination.</title>
        <authorList>
            <person name="Coelho M.A."/>
            <person name="David-Palma M."/>
            <person name="Shea T."/>
            <person name="Bowers K."/>
            <person name="McGinley-Smith S."/>
            <person name="Mohammad A.W."/>
            <person name="Gnirke A."/>
            <person name="Yurkov A.M."/>
            <person name="Nowrousian M."/>
            <person name="Sun S."/>
            <person name="Cuomo C.A."/>
            <person name="Heitman J."/>
        </authorList>
    </citation>
    <scope>NUCLEOTIDE SEQUENCE [LARGE SCALE GENOMIC DNA]</scope>
    <source>
        <strain evidence="3 4">CBS 6074</strain>
    </source>
</reference>
<feature type="compositionally biased region" description="Basic and acidic residues" evidence="2">
    <location>
        <begin position="457"/>
        <end position="475"/>
    </location>
</feature>
<sequence>MMYTPTPATRRPKPPRSLSRQRPSLVSSKSAPVKSSSTPSTSGVDDKLQAEETPLSSYIRERQEDARNNLSRISASPADVSFSLDIASSTSGTNITAASVHDNASAALNAQNPKPSGVGLGILTLKQNTINNDNSETSPPPPYGQTLLNSSRQHVDSDLSSAKPSTPPHQSLATSSRRPLTSPVSDNRYRIQRQRSTTEGGELATGPSERLILSKQGAGEMSEDNDSLSRRDVYTRLRELEDLLQRREEELIVAARVAEEALKSHEQVMAILPNQVKLRFPHIQDIHSPFNHALPESPFTHNVNQFPMRIPQAELTTTQDFSPIDNYPSTTSTHHRRTPSFLSPHFPQYALESPLTIPSPERYTRNSVRSYGDTRSINRSTSFSIHQNKTRPTIFGAHSSIPVQHPTPRYTRLAALHAEAEDRIIILEQALAEAREGEDNQRKAAARWRKEVDKMQRELSKVDERREKSEQDALRESVIGQAGVRRKSQERETQADPIIEINAKSHLGGTGSVGWGYTAFPEFVTGGFTRSSHQQVSEDPSLTADLLDTSELLNHLDQNQQQDQDEGREVEQSPRAILTIPMDELDSISSTSIGREGSTAAPSQGSLGDKYLVGLGKTLKNKSPSTKHLSPRKVSFRRASGSGTTNHSPHKRTPRVTIESPHISPSAKPSSRRGSKDSSQSGTSIPRSPWPSKDSLVVDVSPEVRRTIDFNSHSRETSCSPSTSPAFASLNSRIENMRSQIERSLSVEPGMGLGRTLGSELGSEFGDDWDKGFRSLENIQWQQNEASSPSPPSRSKVNVNASISHGTHHDDNDDEPDQLVDDDMSFISPIYQPAYPLPPTVSAALSSLAIALAPSTIFTDQPESSSRVKPVKLGPATVSSHVILPTVSGADKIKWVQEEEGSEDISDLALSDETSIKTSNTTSMTAFTLGKQPILSSSKHHGKYPVKRAIAFSVSAKDTPRKYALAHRRMNSSNYQARHLSQKQSLDFKGKQKVQECALLEMKPDQTLTKRGIRKLRPAIKSAARQEEIKQEVENKEPSTIPARIVHDVFCLVTIWLEYLEWFIILAIRICIDIRSGPRGPSGLRQGPRPRRYYI</sequence>
<feature type="compositionally biased region" description="Polar residues" evidence="2">
    <location>
        <begin position="782"/>
        <end position="805"/>
    </location>
</feature>
<accession>A0AAX4JNC3</accession>
<name>A0AAX4JNC3_9TREE</name>
<evidence type="ECO:0000313" key="3">
    <source>
        <dbReference type="EMBL" id="WWC86363.1"/>
    </source>
</evidence>
<feature type="compositionally biased region" description="Low complexity" evidence="2">
    <location>
        <begin position="24"/>
        <end position="42"/>
    </location>
</feature>
<feature type="compositionally biased region" description="Polar residues" evidence="2">
    <location>
        <begin position="146"/>
        <end position="185"/>
    </location>
</feature>
<feature type="region of interest" description="Disordered" evidence="2">
    <location>
        <begin position="782"/>
        <end position="821"/>
    </location>
</feature>
<feature type="compositionally biased region" description="Acidic residues" evidence="2">
    <location>
        <begin position="812"/>
        <end position="821"/>
    </location>
</feature>
<dbReference type="Proteomes" id="UP001355207">
    <property type="component" value="Chromosome 1"/>
</dbReference>
<organism evidence="3 4">
    <name type="scientific">Kwoniella dendrophila CBS 6074</name>
    <dbReference type="NCBI Taxonomy" id="1295534"/>
    <lineage>
        <taxon>Eukaryota</taxon>
        <taxon>Fungi</taxon>
        <taxon>Dikarya</taxon>
        <taxon>Basidiomycota</taxon>
        <taxon>Agaricomycotina</taxon>
        <taxon>Tremellomycetes</taxon>
        <taxon>Tremellales</taxon>
        <taxon>Cryptococcaceae</taxon>
        <taxon>Kwoniella</taxon>
    </lineage>
</organism>
<gene>
    <name evidence="3" type="ORF">L201_001238</name>
</gene>
<dbReference type="AlphaFoldDB" id="A0AAX4JNC3"/>
<proteinExistence type="predicted"/>
<keyword evidence="4" id="KW-1185">Reference proteome</keyword>
<protein>
    <submittedName>
        <fullName evidence="3">Uncharacterized protein</fullName>
    </submittedName>
</protein>
<evidence type="ECO:0000256" key="1">
    <source>
        <dbReference type="SAM" id="Coils"/>
    </source>
</evidence>
<dbReference type="EMBL" id="CP144098">
    <property type="protein sequence ID" value="WWC86363.1"/>
    <property type="molecule type" value="Genomic_DNA"/>
</dbReference>
<feature type="region of interest" description="Disordered" evidence="2">
    <location>
        <begin position="617"/>
        <end position="698"/>
    </location>
</feature>
<feature type="region of interest" description="Disordered" evidence="2">
    <location>
        <begin position="589"/>
        <end position="608"/>
    </location>
</feature>
<evidence type="ECO:0000256" key="2">
    <source>
        <dbReference type="SAM" id="MobiDB-lite"/>
    </source>
</evidence>
<feature type="region of interest" description="Disordered" evidence="2">
    <location>
        <begin position="457"/>
        <end position="497"/>
    </location>
</feature>
<dbReference type="RefSeq" id="XP_066073126.1">
    <property type="nucleotide sequence ID" value="XM_066217029.1"/>
</dbReference>
<feature type="region of interest" description="Disordered" evidence="2">
    <location>
        <begin position="1"/>
        <end position="69"/>
    </location>
</feature>
<feature type="region of interest" description="Disordered" evidence="2">
    <location>
        <begin position="559"/>
        <end position="584"/>
    </location>
</feature>
<feature type="region of interest" description="Disordered" evidence="2">
    <location>
        <begin position="130"/>
        <end position="210"/>
    </location>
</feature>
<dbReference type="GeneID" id="91091910"/>
<keyword evidence="1" id="KW-0175">Coiled coil</keyword>
<feature type="coiled-coil region" evidence="1">
    <location>
        <begin position="230"/>
        <end position="257"/>
    </location>
</feature>
<evidence type="ECO:0000313" key="4">
    <source>
        <dbReference type="Proteomes" id="UP001355207"/>
    </source>
</evidence>